<dbReference type="GO" id="GO:0008146">
    <property type="term" value="F:sulfotransferase activity"/>
    <property type="evidence" value="ECO:0007669"/>
    <property type="project" value="TreeGrafter"/>
</dbReference>
<comment type="subunit">
    <text evidence="8">Homodimer. Forms a stable heterotetrameric complex of 2 MoeB and 2 MoaD during adenylation of MoaD.</text>
</comment>
<dbReference type="NCBIfam" id="NF004281">
    <property type="entry name" value="PRK05690.1"/>
    <property type="match status" value="1"/>
</dbReference>
<dbReference type="GO" id="GO:0005829">
    <property type="term" value="C:cytosol"/>
    <property type="evidence" value="ECO:0007669"/>
    <property type="project" value="TreeGrafter"/>
</dbReference>
<dbReference type="GO" id="GO:0005524">
    <property type="term" value="F:ATP binding"/>
    <property type="evidence" value="ECO:0007669"/>
    <property type="project" value="UniProtKB-KW"/>
</dbReference>
<proteinExistence type="inferred from homology"/>
<evidence type="ECO:0000256" key="7">
    <source>
        <dbReference type="ARBA" id="ARBA00055169"/>
    </source>
</evidence>
<dbReference type="EC" id="2.7.7.80" evidence="9"/>
<comment type="pathway">
    <text evidence="1">Cofactor biosynthesis; molybdopterin biosynthesis.</text>
</comment>
<keyword evidence="5" id="KW-0067">ATP-binding</keyword>
<evidence type="ECO:0000259" key="14">
    <source>
        <dbReference type="Pfam" id="PF00899"/>
    </source>
</evidence>
<sequence>MNDQQLLRYARHVLLPQVDVEGQQQLLDAHVLIVGLGGLGCPVAQYLAASGVGRLTLVDPDRVELSNLQRQIAHSDATLGEYKVHSAAKELARINSGVQVYCCPVAVDVDWLQQQLESVDVVVDCSDNADVRYAINAACLQHKTPWVSGAAVALQGQLAVFDPRIDDSPCYRCLYPNLSDAAASCAGSGVIAPLVGVIGSMQALETLKLLLGLASPLGQLLSYDALQADWRRWQLNQQKNCADCGSLD</sequence>
<protein>
    <recommendedName>
        <fullName evidence="10">Molybdopterin-synthase adenylyltransferase</fullName>
        <ecNumber evidence="9">2.7.7.80</ecNumber>
    </recommendedName>
    <alternativeName>
        <fullName evidence="13">MoaD protein adenylase</fullName>
    </alternativeName>
    <alternativeName>
        <fullName evidence="11">Molybdopterin-converting factor subunit 1 adenylase</fullName>
    </alternativeName>
    <alternativeName>
        <fullName evidence="12">Sulfur carrier protein MoaD adenylyltransferase</fullName>
    </alternativeName>
</protein>
<dbReference type="InterPro" id="IPR045886">
    <property type="entry name" value="ThiF/MoeB/HesA"/>
</dbReference>
<evidence type="ECO:0000256" key="12">
    <source>
        <dbReference type="ARBA" id="ARBA00075328"/>
    </source>
</evidence>
<evidence type="ECO:0000256" key="3">
    <source>
        <dbReference type="ARBA" id="ARBA00022679"/>
    </source>
</evidence>
<evidence type="ECO:0000256" key="4">
    <source>
        <dbReference type="ARBA" id="ARBA00022741"/>
    </source>
</evidence>
<dbReference type="OrthoDB" id="9804286at2"/>
<keyword evidence="15" id="KW-0548">Nucleotidyltransferase</keyword>
<dbReference type="Pfam" id="PF00899">
    <property type="entry name" value="ThiF"/>
    <property type="match status" value="1"/>
</dbReference>
<dbReference type="GO" id="GO:0061605">
    <property type="term" value="F:molybdopterin-synthase adenylyltransferase activity"/>
    <property type="evidence" value="ECO:0007669"/>
    <property type="project" value="UniProtKB-EC"/>
</dbReference>
<dbReference type="Proteomes" id="UP000202440">
    <property type="component" value="Chromosome"/>
</dbReference>
<evidence type="ECO:0000256" key="1">
    <source>
        <dbReference type="ARBA" id="ARBA00005046"/>
    </source>
</evidence>
<evidence type="ECO:0000256" key="2">
    <source>
        <dbReference type="ARBA" id="ARBA00009919"/>
    </source>
</evidence>
<comment type="similarity">
    <text evidence="2">Belongs to the HesA/MoeB/ThiF family.</text>
</comment>
<dbReference type="CDD" id="cd00757">
    <property type="entry name" value="ThiF_MoeB_HesA_family"/>
    <property type="match status" value="1"/>
</dbReference>
<evidence type="ECO:0000313" key="15">
    <source>
        <dbReference type="EMBL" id="ASP37189.1"/>
    </source>
</evidence>
<dbReference type="PANTHER" id="PTHR10953">
    <property type="entry name" value="UBIQUITIN-ACTIVATING ENZYME E1"/>
    <property type="match status" value="1"/>
</dbReference>
<dbReference type="AlphaFoldDB" id="A0A222FEM3"/>
<evidence type="ECO:0000256" key="8">
    <source>
        <dbReference type="ARBA" id="ARBA00063809"/>
    </source>
</evidence>
<evidence type="ECO:0000313" key="16">
    <source>
        <dbReference type="Proteomes" id="UP000202440"/>
    </source>
</evidence>
<evidence type="ECO:0000256" key="10">
    <source>
        <dbReference type="ARBA" id="ARBA00073635"/>
    </source>
</evidence>
<dbReference type="RefSeq" id="WP_094058407.1">
    <property type="nucleotide sequence ID" value="NZ_CP022530.1"/>
</dbReference>
<evidence type="ECO:0000256" key="13">
    <source>
        <dbReference type="ARBA" id="ARBA00078531"/>
    </source>
</evidence>
<accession>A0A222FEM3</accession>
<dbReference type="GO" id="GO:0008641">
    <property type="term" value="F:ubiquitin-like modifier activating enzyme activity"/>
    <property type="evidence" value="ECO:0007669"/>
    <property type="project" value="InterPro"/>
</dbReference>
<name>A0A222FEM3_9GAMM</name>
<dbReference type="PANTHER" id="PTHR10953:SF102">
    <property type="entry name" value="ADENYLYLTRANSFERASE AND SULFURTRANSFERASE MOCS3"/>
    <property type="match status" value="1"/>
</dbReference>
<dbReference type="SUPFAM" id="SSF69572">
    <property type="entry name" value="Activating enzymes of the ubiquitin-like proteins"/>
    <property type="match status" value="1"/>
</dbReference>
<comment type="function">
    <text evidence="7">Catalyzes the adenylation by ATP of the carboxyl group of the C-terminal glycine of sulfur carrier protein MoaD.</text>
</comment>
<organism evidence="15 16">
    <name type="scientific">Bacterioplanes sanyensis</name>
    <dbReference type="NCBI Taxonomy" id="1249553"/>
    <lineage>
        <taxon>Bacteria</taxon>
        <taxon>Pseudomonadati</taxon>
        <taxon>Pseudomonadota</taxon>
        <taxon>Gammaproteobacteria</taxon>
        <taxon>Oceanospirillales</taxon>
        <taxon>Oceanospirillaceae</taxon>
        <taxon>Bacterioplanes</taxon>
    </lineage>
</organism>
<evidence type="ECO:0000256" key="6">
    <source>
        <dbReference type="ARBA" id="ARBA00052218"/>
    </source>
</evidence>
<dbReference type="GO" id="GO:0004792">
    <property type="term" value="F:thiosulfate-cyanide sulfurtransferase activity"/>
    <property type="evidence" value="ECO:0007669"/>
    <property type="project" value="TreeGrafter"/>
</dbReference>
<keyword evidence="3 15" id="KW-0808">Transferase</keyword>
<dbReference type="Gene3D" id="3.40.50.720">
    <property type="entry name" value="NAD(P)-binding Rossmann-like Domain"/>
    <property type="match status" value="1"/>
</dbReference>
<evidence type="ECO:0000256" key="5">
    <source>
        <dbReference type="ARBA" id="ARBA00022840"/>
    </source>
</evidence>
<evidence type="ECO:0000256" key="11">
    <source>
        <dbReference type="ARBA" id="ARBA00075110"/>
    </source>
</evidence>
<feature type="domain" description="THIF-type NAD/FAD binding fold" evidence="14">
    <location>
        <begin position="9"/>
        <end position="241"/>
    </location>
</feature>
<keyword evidence="4" id="KW-0547">Nucleotide-binding</keyword>
<comment type="catalytic activity">
    <reaction evidence="6">
        <text>[molybdopterin-synthase sulfur-carrier protein]-C-terminal Gly-Gly + ATP + H(+) = [molybdopterin-synthase sulfur-carrier protein]-C-terminal Gly-Gly-AMP + diphosphate</text>
        <dbReference type="Rhea" id="RHEA:43616"/>
        <dbReference type="Rhea" id="RHEA-COMP:12159"/>
        <dbReference type="Rhea" id="RHEA-COMP:12202"/>
        <dbReference type="ChEBI" id="CHEBI:15378"/>
        <dbReference type="ChEBI" id="CHEBI:30616"/>
        <dbReference type="ChEBI" id="CHEBI:33019"/>
        <dbReference type="ChEBI" id="CHEBI:90618"/>
        <dbReference type="ChEBI" id="CHEBI:90778"/>
        <dbReference type="EC" id="2.7.7.80"/>
    </reaction>
</comment>
<keyword evidence="16" id="KW-1185">Reference proteome</keyword>
<dbReference type="FunFam" id="3.40.50.720:FF:000033">
    <property type="entry name" value="Adenylyltransferase and sulfurtransferase MOCS3"/>
    <property type="match status" value="1"/>
</dbReference>
<evidence type="ECO:0000256" key="9">
    <source>
        <dbReference type="ARBA" id="ARBA00066884"/>
    </source>
</evidence>
<dbReference type="KEGG" id="bsan:CHH28_00145"/>
<dbReference type="EMBL" id="CP022530">
    <property type="protein sequence ID" value="ASP37189.1"/>
    <property type="molecule type" value="Genomic_DNA"/>
</dbReference>
<gene>
    <name evidence="15" type="ORF">CHH28_00145</name>
</gene>
<dbReference type="InterPro" id="IPR000594">
    <property type="entry name" value="ThiF_NAD_FAD-bd"/>
</dbReference>
<reference evidence="15 16" key="1">
    <citation type="submission" date="2017-07" db="EMBL/GenBank/DDBJ databases">
        <title>Annotated genome sequence of Bacterioplanes sanyensis isolated from Red Sea.</title>
        <authorList>
            <person name="Rehman Z.U."/>
        </authorList>
    </citation>
    <scope>NUCLEOTIDE SEQUENCE [LARGE SCALE GENOMIC DNA]</scope>
    <source>
        <strain evidence="15 16">NV9</strain>
    </source>
</reference>
<dbReference type="InterPro" id="IPR035985">
    <property type="entry name" value="Ubiquitin-activating_enz"/>
</dbReference>